<sequence>MEASPSQYLALELSHLSSDNQKYLDHYPILKKLLQPTRKDALPSLYFKPYKVHLANAKWDKKLKVIKEILTKATNQLPVGKASKKVARFRDQDDGSHECGSKAFFQKERAMDKKDDQKRDLRLLLGKKDDVVDDMEWWYNIIQYFC</sequence>
<gene>
    <name evidence="1" type="ORF">GPECTOR_13g619</name>
</gene>
<proteinExistence type="predicted"/>
<protein>
    <submittedName>
        <fullName evidence="1">Uncharacterized protein</fullName>
    </submittedName>
</protein>
<name>A0A150GN26_GONPE</name>
<comment type="caution">
    <text evidence="1">The sequence shown here is derived from an EMBL/GenBank/DDBJ whole genome shotgun (WGS) entry which is preliminary data.</text>
</comment>
<evidence type="ECO:0000313" key="1">
    <source>
        <dbReference type="EMBL" id="KXZ51132.1"/>
    </source>
</evidence>
<dbReference type="AlphaFoldDB" id="A0A150GN26"/>
<dbReference type="EMBL" id="LSYV01000014">
    <property type="protein sequence ID" value="KXZ51132.1"/>
    <property type="molecule type" value="Genomic_DNA"/>
</dbReference>
<reference evidence="2" key="1">
    <citation type="journal article" date="2016" name="Nat. Commun.">
        <title>The Gonium pectorale genome demonstrates co-option of cell cycle regulation during the evolution of multicellularity.</title>
        <authorList>
            <person name="Hanschen E.R."/>
            <person name="Marriage T.N."/>
            <person name="Ferris P.J."/>
            <person name="Hamaji T."/>
            <person name="Toyoda A."/>
            <person name="Fujiyama A."/>
            <person name="Neme R."/>
            <person name="Noguchi H."/>
            <person name="Minakuchi Y."/>
            <person name="Suzuki M."/>
            <person name="Kawai-Toyooka H."/>
            <person name="Smith D.R."/>
            <person name="Sparks H."/>
            <person name="Anderson J."/>
            <person name="Bakaric R."/>
            <person name="Luria V."/>
            <person name="Karger A."/>
            <person name="Kirschner M.W."/>
            <person name="Durand P.M."/>
            <person name="Michod R.E."/>
            <person name="Nozaki H."/>
            <person name="Olson B.J."/>
        </authorList>
    </citation>
    <scope>NUCLEOTIDE SEQUENCE [LARGE SCALE GENOMIC DNA]</scope>
    <source>
        <strain evidence="2">NIES-2863</strain>
    </source>
</reference>
<evidence type="ECO:0000313" key="2">
    <source>
        <dbReference type="Proteomes" id="UP000075714"/>
    </source>
</evidence>
<dbReference type="Proteomes" id="UP000075714">
    <property type="component" value="Unassembled WGS sequence"/>
</dbReference>
<organism evidence="1 2">
    <name type="scientific">Gonium pectorale</name>
    <name type="common">Green alga</name>
    <dbReference type="NCBI Taxonomy" id="33097"/>
    <lineage>
        <taxon>Eukaryota</taxon>
        <taxon>Viridiplantae</taxon>
        <taxon>Chlorophyta</taxon>
        <taxon>core chlorophytes</taxon>
        <taxon>Chlorophyceae</taxon>
        <taxon>CS clade</taxon>
        <taxon>Chlamydomonadales</taxon>
        <taxon>Volvocaceae</taxon>
        <taxon>Gonium</taxon>
    </lineage>
</organism>
<accession>A0A150GN26</accession>
<keyword evidence="2" id="KW-1185">Reference proteome</keyword>